<evidence type="ECO:0000259" key="2">
    <source>
        <dbReference type="Pfam" id="PF07007"/>
    </source>
</evidence>
<comment type="caution">
    <text evidence="3">The sequence shown here is derived from an EMBL/GenBank/DDBJ whole genome shotgun (WGS) entry which is preliminary data.</text>
</comment>
<name>A0ABT5QX73_9GAMM</name>
<feature type="signal peptide" evidence="1">
    <location>
        <begin position="1"/>
        <end position="20"/>
    </location>
</feature>
<dbReference type="Pfam" id="PF07007">
    <property type="entry name" value="LprI"/>
    <property type="match status" value="1"/>
</dbReference>
<evidence type="ECO:0000313" key="4">
    <source>
        <dbReference type="Proteomes" id="UP001149400"/>
    </source>
</evidence>
<dbReference type="EMBL" id="JAJUBC010000005">
    <property type="protein sequence ID" value="MDD1792616.1"/>
    <property type="molecule type" value="Genomic_DNA"/>
</dbReference>
<dbReference type="RefSeq" id="WP_274163517.1">
    <property type="nucleotide sequence ID" value="NZ_JAJUBC010000005.1"/>
</dbReference>
<gene>
    <name evidence="3" type="ORF">LRP50_05685</name>
</gene>
<reference evidence="3" key="1">
    <citation type="submission" date="2021-12" db="EMBL/GenBank/DDBJ databases">
        <title>Enterovibrio ZSDZ35 sp. nov. and Enterovibrio ZSDZ42 sp. nov., isolated from coastal seawater in Qingdao.</title>
        <authorList>
            <person name="Zhang P."/>
        </authorList>
    </citation>
    <scope>NUCLEOTIDE SEQUENCE</scope>
    <source>
        <strain evidence="3">ZSDZ42</strain>
    </source>
</reference>
<dbReference type="InterPro" id="IPR009739">
    <property type="entry name" value="LprI-like_N"/>
</dbReference>
<accession>A0ABT5QX73</accession>
<keyword evidence="1" id="KW-0732">Signal</keyword>
<proteinExistence type="predicted"/>
<evidence type="ECO:0000313" key="3">
    <source>
        <dbReference type="EMBL" id="MDD1792616.1"/>
    </source>
</evidence>
<feature type="domain" description="Lysozyme inhibitor LprI-like N-terminal" evidence="2">
    <location>
        <begin position="34"/>
        <end position="129"/>
    </location>
</feature>
<keyword evidence="4" id="KW-1185">Reference proteome</keyword>
<evidence type="ECO:0000256" key="1">
    <source>
        <dbReference type="SAM" id="SignalP"/>
    </source>
</evidence>
<organism evidence="3 4">
    <name type="scientific">Enterovibrio gelatinilyticus</name>
    <dbReference type="NCBI Taxonomy" id="2899819"/>
    <lineage>
        <taxon>Bacteria</taxon>
        <taxon>Pseudomonadati</taxon>
        <taxon>Pseudomonadota</taxon>
        <taxon>Gammaproteobacteria</taxon>
        <taxon>Vibrionales</taxon>
        <taxon>Vibrionaceae</taxon>
        <taxon>Enterovibrio</taxon>
    </lineage>
</organism>
<protein>
    <submittedName>
        <fullName evidence="3">DUF1311 domain-containing protein</fullName>
    </submittedName>
</protein>
<sequence>MMLKRLPAFMLACLPFSSTAQQPDSVIMTCYKTSEHHVQVTACLDNHWQLAEKKLDKTVASLNAHLTKLDEMSSASSAAKAAGFMMTHFNVWREAQCKMVEASYASGSGSGQGYLSCMIELTQEQIERLNHVMGVKEKAK</sequence>
<dbReference type="Gene3D" id="1.20.1270.180">
    <property type="match status" value="1"/>
</dbReference>
<feature type="chain" id="PRO_5046626376" evidence="1">
    <location>
        <begin position="21"/>
        <end position="140"/>
    </location>
</feature>
<dbReference type="Proteomes" id="UP001149400">
    <property type="component" value="Unassembled WGS sequence"/>
</dbReference>